<feature type="binding site" evidence="8">
    <location>
        <position position="260"/>
    </location>
    <ligand>
        <name>Zn(2+)</name>
        <dbReference type="ChEBI" id="CHEBI:29105"/>
    </ligand>
</feature>
<keyword evidence="4 8" id="KW-0548">Nucleotidyltransferase</keyword>
<comment type="catalytic activity">
    <reaction evidence="8">
        <text>RNA(n) + a ribonucleoside 5'-triphosphate = RNA(n+1) + diphosphate</text>
        <dbReference type="Rhea" id="RHEA:21248"/>
        <dbReference type="Rhea" id="RHEA-COMP:14527"/>
        <dbReference type="Rhea" id="RHEA-COMP:17342"/>
        <dbReference type="ChEBI" id="CHEBI:33019"/>
        <dbReference type="ChEBI" id="CHEBI:61557"/>
        <dbReference type="ChEBI" id="CHEBI:140395"/>
        <dbReference type="EC" id="2.7.7.6"/>
    </reaction>
</comment>
<accession>A0A088CII6</accession>
<dbReference type="PANTHER" id="PTHR19376">
    <property type="entry name" value="DNA-DIRECTED RNA POLYMERASE"/>
    <property type="match status" value="1"/>
</dbReference>
<name>A0A088CII6_9CHLO</name>
<dbReference type="SUPFAM" id="SSF64484">
    <property type="entry name" value="beta and beta-prime subunits of DNA dependent RNA-polymerase"/>
    <property type="match status" value="1"/>
</dbReference>
<dbReference type="InterPro" id="IPR007081">
    <property type="entry name" value="RNA_pol_Rpb1_5"/>
</dbReference>
<dbReference type="NCBIfam" id="TIGR02388">
    <property type="entry name" value="rpoC2_cyan"/>
    <property type="match status" value="1"/>
</dbReference>
<feature type="domain" description="RNA polymerase Rpb1" evidence="9">
    <location>
        <begin position="212"/>
        <end position="418"/>
    </location>
</feature>
<proteinExistence type="inferred from homology"/>
<dbReference type="RefSeq" id="YP_009057880.1">
    <property type="nucleotide sequence ID" value="NC_024829.1"/>
</dbReference>
<gene>
    <name evidence="8 11" type="primary">rpoC2</name>
</gene>
<feature type="domain" description="RNA polymerase Rpb1" evidence="9">
    <location>
        <begin position="1082"/>
        <end position="1166"/>
    </location>
</feature>
<keyword evidence="5 8" id="KW-0479">Metal-binding</keyword>
<evidence type="ECO:0000256" key="3">
    <source>
        <dbReference type="ARBA" id="ARBA00022679"/>
    </source>
</evidence>
<comment type="subcellular location">
    <subcellularLocation>
        <location evidence="8">Plastid</location>
        <location evidence="8">Chloroplast</location>
    </subcellularLocation>
</comment>
<geneLocation type="chloroplast" evidence="11"/>
<dbReference type="GO" id="GO:0003899">
    <property type="term" value="F:DNA-directed RNA polymerase activity"/>
    <property type="evidence" value="ECO:0007669"/>
    <property type="project" value="UniProtKB-UniRule"/>
</dbReference>
<dbReference type="GeneID" id="20356177"/>
<evidence type="ECO:0000256" key="6">
    <source>
        <dbReference type="ARBA" id="ARBA00022833"/>
    </source>
</evidence>
<dbReference type="HAMAP" id="MF_01324">
    <property type="entry name" value="RNApol_bact_RpoC2"/>
    <property type="match status" value="1"/>
</dbReference>
<reference evidence="11" key="1">
    <citation type="journal article" date="2014" name="BMC Genomics">
        <title>Six newly sequenced chloroplast genomes from prasinophyte green algae provide insights into the relationships among prasinophyte lineages and the diversity of streamlined genome architecture in picoplanktonic species.</title>
        <authorList>
            <person name="Lemieux C."/>
            <person name="Otis C."/>
            <person name="Turmel M."/>
        </authorList>
    </citation>
    <scope>NUCLEOTIDE SEQUENCE</scope>
</reference>
<dbReference type="Gene3D" id="1.10.132.30">
    <property type="match status" value="1"/>
</dbReference>
<dbReference type="CDD" id="cd02655">
    <property type="entry name" value="RNAP_beta'_C"/>
    <property type="match status" value="1"/>
</dbReference>
<evidence type="ECO:0000256" key="8">
    <source>
        <dbReference type="HAMAP-Rule" id="MF_01324"/>
    </source>
</evidence>
<keyword evidence="1 8" id="KW-0240">DNA-directed RNA polymerase</keyword>
<evidence type="ECO:0000256" key="5">
    <source>
        <dbReference type="ARBA" id="ARBA00022723"/>
    </source>
</evidence>
<dbReference type="Gene3D" id="1.10.1790.20">
    <property type="match status" value="1"/>
</dbReference>
<evidence type="ECO:0000259" key="10">
    <source>
        <dbReference type="Pfam" id="PF05000"/>
    </source>
</evidence>
<feature type="binding site" evidence="8">
    <location>
        <position position="343"/>
    </location>
    <ligand>
        <name>Zn(2+)</name>
        <dbReference type="ChEBI" id="CHEBI:29105"/>
    </ligand>
</feature>
<feature type="binding site" evidence="8">
    <location>
        <position position="340"/>
    </location>
    <ligand>
        <name>Zn(2+)</name>
        <dbReference type="ChEBI" id="CHEBI:29105"/>
    </ligand>
</feature>
<dbReference type="Pfam" id="PF05000">
    <property type="entry name" value="RNA_pol_Rpb1_4"/>
    <property type="match status" value="1"/>
</dbReference>
<protein>
    <recommendedName>
        <fullName evidence="8">DNA-directed RNA polymerase subunit beta''</fullName>
        <ecNumber evidence="8">2.7.7.6</ecNumber>
    </recommendedName>
    <alternativeName>
        <fullName evidence="8">PEP</fullName>
    </alternativeName>
    <alternativeName>
        <fullName evidence="8">Plastid-encoded RNA polymerase subunit beta''</fullName>
        <shortName evidence="8">RNA polymerase subunit beta''</shortName>
    </alternativeName>
</protein>
<sequence length="1292" mass="147527">MSDLDTERQKNYEVSQERRQIFLKFKKELKRLAQYETFYGTFVIKKKHFWNRTFDKGGLKRLISWFIIEQGSNITLELLEILKTSGFHAATRAGISISIEDLRIPPTKQTLLEKAEQEIYLTDWLYQEGKITAVERFQKVIDTWNGVNERLKDQVVQHFLETDILNPVYMMAFSGARGNISQVRQLVGMRGLMADPQGRIIDLPIRSNFREGLTVTEYVISCYGARKGLVDTALRTANSGYLTRRLVDVAQDVMIRRYNCGNSQGIIVSPLYDRSQKLLVSLPDRVLGRVLTEFSNIPGAHYPIPKFDLMVDLKIAGLLEGCDEIMVRSPLTCVLNRDICQLCYGWSLGKGSLGGVGEAVGVIAAQSIGEPGTQLTMRTFHTGGVFSGGVADQLCAPCKGKIRYPKPIGGRMMRTRHGEIAFCTMKPGTLVIKSPTGQETEFSLPKYSILLATQGEWVEKDQLLAEFASPFADPTEEKIKPVLTPRTGQVYCVNVVVRFEQDEKSDRIALVVKRHGSLWILYGKLRTLPIPSKLWVQRGDFLAPYATWNRFSMASPYQGIVNSTQSELETCILISLGEWNVDRGYYKNTNHLEYQFRSSPDHTFVWYKGLEGIIKPNKTIGLNQLDGYQTLQEIVLLTDAELPNKQLFGIDQKTYWLYSPDSWQLKVEPNSYVYEGQVLAEKDQGRCQLISPNTGWIQIMHRRNFQMKRTGYQIILKPGWVYPVSDLARWPHGVIYGGTLLPNGVSFSYPIYLEWLNLSTKNQEFSDMILIRQIHSYPLVEYCGSDHPMRSLTKILNQDCCNWKNPYQTFRSRDLPTRGFDIEIIPNFPYQNGQIVQEGQSFVEFQVSFVDPLNTLQIEPQSQLIPPDQPGLSAKMRFYQNGYVRLAPRVTMEHNTKLLMQPKSPFLVGTPMAEHWSCYQEQGEFHANKKGPYGVEKTLLLGQEDIIVCQINKALPYVSLGDFIQQGQEIADRILSPHAGQVIEIRETQIILRGANPYRISVGSELEVSHNYLVEEGQRLVSLLYRQPKTGDIVQGLPRVEEILEARKTKDLKEIKNHPNRQLEFRFHQNQKEYSRLAALYISLEEIQLLIIRSIQRVYQSQGVQISDKHIEIIVRKMTSKVLILDGGDASFLPGELVDRQLVEFVNQLVRKPATFKPIIMGITKAALMTDSFISAASFQETTRVLTEAAIQGKKDWLRGLKENVVLGKLIPAGTGFCVPARKPELYARTTYQKITLRIRKKIRYKKIREELVKQAAEKNLLLYLKEDSELIHNKQILKNGLENFINSEARR</sequence>
<organism evidence="11">
    <name type="scientific">Nephroselmis astigmatica</name>
    <dbReference type="NCBI Taxonomy" id="259378"/>
    <lineage>
        <taxon>Eukaryota</taxon>
        <taxon>Viridiplantae</taxon>
        <taxon>Chlorophyta</taxon>
        <taxon>Nephroselmidophyceae</taxon>
        <taxon>Nephroselmidales</taxon>
        <taxon>Nephroselmidaceae</taxon>
        <taxon>Nephroselmis</taxon>
    </lineage>
</organism>
<dbReference type="PANTHER" id="PTHR19376:SF68">
    <property type="entry name" value="DNA-DIRECTED RNA POLYMERASE SUBUNIT BETA"/>
    <property type="match status" value="1"/>
</dbReference>
<keyword evidence="7 8" id="KW-0804">Transcription</keyword>
<dbReference type="EMBL" id="KJ746600">
    <property type="protein sequence ID" value="AID67725.1"/>
    <property type="molecule type" value="Genomic_DNA"/>
</dbReference>
<evidence type="ECO:0000313" key="11">
    <source>
        <dbReference type="EMBL" id="AID67725.1"/>
    </source>
</evidence>
<evidence type="ECO:0000256" key="7">
    <source>
        <dbReference type="ARBA" id="ARBA00023163"/>
    </source>
</evidence>
<dbReference type="FunFam" id="1.10.150.390:FF:000002">
    <property type="entry name" value="DNA-directed RNA polymerase subunit beta"/>
    <property type="match status" value="1"/>
</dbReference>
<keyword evidence="6 8" id="KW-0862">Zinc</keyword>
<feature type="binding site" evidence="8">
    <location>
        <position position="333"/>
    </location>
    <ligand>
        <name>Zn(2+)</name>
        <dbReference type="ChEBI" id="CHEBI:29105"/>
    </ligand>
</feature>
<dbReference type="GO" id="GO:0000428">
    <property type="term" value="C:DNA-directed RNA polymerase complex"/>
    <property type="evidence" value="ECO:0007669"/>
    <property type="project" value="UniProtKB-KW"/>
</dbReference>
<feature type="domain" description="RNA polymerase Rpb1" evidence="10">
    <location>
        <begin position="131"/>
        <end position="209"/>
    </location>
</feature>
<evidence type="ECO:0000256" key="2">
    <source>
        <dbReference type="ARBA" id="ARBA00022640"/>
    </source>
</evidence>
<dbReference type="InterPro" id="IPR038120">
    <property type="entry name" value="Rpb1_funnel_sf"/>
</dbReference>
<dbReference type="InterPro" id="IPR007083">
    <property type="entry name" value="RNA_pol_Rpb1_4"/>
</dbReference>
<dbReference type="GO" id="GO:0009507">
    <property type="term" value="C:chloroplast"/>
    <property type="evidence" value="ECO:0007669"/>
    <property type="project" value="UniProtKB-SubCell"/>
</dbReference>
<comment type="similarity">
    <text evidence="8">Belongs to the RNA polymerase beta' chain family. RpoC2 subfamily.</text>
</comment>
<keyword evidence="11" id="KW-0150">Chloroplast</keyword>
<comment type="function">
    <text evidence="8">DNA-dependent RNA polymerase catalyzes the transcription of DNA into RNA using the four ribonucleoside triphosphates as substrates.</text>
</comment>
<dbReference type="InterPro" id="IPR045867">
    <property type="entry name" value="DNA-dir_RpoC_beta_prime"/>
</dbReference>
<evidence type="ECO:0000256" key="1">
    <source>
        <dbReference type="ARBA" id="ARBA00022478"/>
    </source>
</evidence>
<evidence type="ECO:0000259" key="9">
    <source>
        <dbReference type="Pfam" id="PF04998"/>
    </source>
</evidence>
<dbReference type="GO" id="GO:0003677">
    <property type="term" value="F:DNA binding"/>
    <property type="evidence" value="ECO:0007669"/>
    <property type="project" value="UniProtKB-UniRule"/>
</dbReference>
<dbReference type="Pfam" id="PF04998">
    <property type="entry name" value="RNA_pol_Rpb1_5"/>
    <property type="match status" value="2"/>
</dbReference>
<dbReference type="GO" id="GO:0006351">
    <property type="term" value="P:DNA-templated transcription"/>
    <property type="evidence" value="ECO:0007669"/>
    <property type="project" value="UniProtKB-UniRule"/>
</dbReference>
<dbReference type="InterPro" id="IPR042102">
    <property type="entry name" value="RNA_pol_Rpb1_3_sf"/>
</dbReference>
<keyword evidence="3 8" id="KW-0808">Transferase</keyword>
<comment type="cofactor">
    <cofactor evidence="8">
        <name>Zn(2+)</name>
        <dbReference type="ChEBI" id="CHEBI:29105"/>
    </cofactor>
    <text evidence="8">Binds 1 Zn(2+) ion per subunit.</text>
</comment>
<dbReference type="Gene3D" id="1.10.150.390">
    <property type="match status" value="1"/>
</dbReference>
<dbReference type="Gene3D" id="1.10.274.100">
    <property type="entry name" value="RNA polymerase Rpb1, domain 3"/>
    <property type="match status" value="1"/>
</dbReference>
<dbReference type="InterPro" id="IPR012756">
    <property type="entry name" value="DNA-dir_RpoC2_beta_pp"/>
</dbReference>
<dbReference type="GO" id="GO:0008270">
    <property type="term" value="F:zinc ion binding"/>
    <property type="evidence" value="ECO:0007669"/>
    <property type="project" value="UniProtKB-UniRule"/>
</dbReference>
<evidence type="ECO:0000256" key="4">
    <source>
        <dbReference type="ARBA" id="ARBA00022695"/>
    </source>
</evidence>
<keyword evidence="2 11" id="KW-0934">Plastid</keyword>
<comment type="subunit">
    <text evidence="8">In plastids the minimal PEP RNA polymerase catalytic core is composed of four subunits: alpha, beta, beta', and beta''. When a (nuclear-encoded) sigma factor is associated with the core the holoenzyme is formed, which can initiate transcription.</text>
</comment>
<dbReference type="EC" id="2.7.7.6" evidence="8"/>